<evidence type="ECO:0000256" key="4">
    <source>
        <dbReference type="ARBA" id="ARBA00022475"/>
    </source>
</evidence>
<keyword evidence="18" id="KW-1185">Reference proteome</keyword>
<evidence type="ECO:0000313" key="16">
    <source>
        <dbReference type="EMBL" id="TLE00930.1"/>
    </source>
</evidence>
<keyword evidence="4" id="KW-1003">Cell membrane</keyword>
<evidence type="ECO:0000256" key="5">
    <source>
        <dbReference type="ARBA" id="ARBA00022670"/>
    </source>
</evidence>
<dbReference type="GO" id="GO:0006508">
    <property type="term" value="P:proteolysis"/>
    <property type="evidence" value="ECO:0007669"/>
    <property type="project" value="UniProtKB-KW"/>
</dbReference>
<sequence length="220" mass="24544">MDVSSLDIILIAFQIIALLIAVIGHEVMHGLVALRYGDESARREGRLTINPLPHIDLFGSIIIPLTLIVMGSPIMFGYAKPVPVNIDTVRDNGGYKACMFVSLAGIFYNFFLAFCCVVILKLGLNFNLIDIQSLILQFLFILLYINIVLGVFNLIPIPPLDGSKALAYLGLMFNNSTFASLYNKFENYGMIIIILLLLFPLTRDAIFNVMQITIMMFLTI</sequence>
<dbReference type="EMBL" id="JRPD02000004">
    <property type="protein sequence ID" value="TLE00930.1"/>
    <property type="molecule type" value="Genomic_DNA"/>
</dbReference>
<name>A0A099U1P6_9HELI</name>
<keyword evidence="12 13" id="KW-0472">Membrane</keyword>
<dbReference type="Pfam" id="PF02163">
    <property type="entry name" value="Peptidase_M50"/>
    <property type="match status" value="1"/>
</dbReference>
<accession>A0A099U1P6</accession>
<dbReference type="AlphaFoldDB" id="A0A099U1P6"/>
<protein>
    <submittedName>
        <fullName evidence="15">Membrane-associated metallopeptidase</fullName>
    </submittedName>
    <submittedName>
        <fullName evidence="16">Site-2 protease family protein</fullName>
    </submittedName>
</protein>
<keyword evidence="10 13" id="KW-1133">Transmembrane helix</keyword>
<keyword evidence="8" id="KW-0378">Hydrolase</keyword>
<evidence type="ECO:0000313" key="15">
    <source>
        <dbReference type="EMBL" id="STQ86709.1"/>
    </source>
</evidence>
<dbReference type="GO" id="GO:0005886">
    <property type="term" value="C:plasma membrane"/>
    <property type="evidence" value="ECO:0007669"/>
    <property type="project" value="UniProtKB-SubCell"/>
</dbReference>
<feature type="transmembrane region" description="Helical" evidence="13">
    <location>
        <begin position="6"/>
        <end position="34"/>
    </location>
</feature>
<dbReference type="EMBL" id="UGJE01000002">
    <property type="protein sequence ID" value="STQ86709.1"/>
    <property type="molecule type" value="Genomic_DNA"/>
</dbReference>
<keyword evidence="11" id="KW-0482">Metalloprotease</keyword>
<feature type="transmembrane region" description="Helical" evidence="13">
    <location>
        <begin position="99"/>
        <end position="122"/>
    </location>
</feature>
<feature type="transmembrane region" description="Helical" evidence="13">
    <location>
        <begin position="55"/>
        <end position="79"/>
    </location>
</feature>
<evidence type="ECO:0000256" key="6">
    <source>
        <dbReference type="ARBA" id="ARBA00022692"/>
    </source>
</evidence>
<dbReference type="InterPro" id="IPR044537">
    <property type="entry name" value="Rip2-like"/>
</dbReference>
<feature type="transmembrane region" description="Helical" evidence="13">
    <location>
        <begin position="134"/>
        <end position="155"/>
    </location>
</feature>
<feature type="transmembrane region" description="Helical" evidence="13">
    <location>
        <begin position="188"/>
        <end position="206"/>
    </location>
</feature>
<gene>
    <name evidence="16" type="ORF">LS73_003260</name>
    <name evidence="15" type="ORF">NCTC12714_01520</name>
</gene>
<keyword evidence="5 16" id="KW-0645">Protease</keyword>
<dbReference type="GO" id="GO:0046872">
    <property type="term" value="F:metal ion binding"/>
    <property type="evidence" value="ECO:0007669"/>
    <property type="project" value="UniProtKB-KW"/>
</dbReference>
<evidence type="ECO:0000256" key="2">
    <source>
        <dbReference type="ARBA" id="ARBA00004651"/>
    </source>
</evidence>
<evidence type="ECO:0000313" key="17">
    <source>
        <dbReference type="Proteomes" id="UP000029922"/>
    </source>
</evidence>
<evidence type="ECO:0000256" key="11">
    <source>
        <dbReference type="ARBA" id="ARBA00023049"/>
    </source>
</evidence>
<comment type="similarity">
    <text evidence="3">Belongs to the peptidase M50B family.</text>
</comment>
<dbReference type="CDD" id="cd06158">
    <property type="entry name" value="S2P-M50_like_1"/>
    <property type="match status" value="1"/>
</dbReference>
<dbReference type="OrthoDB" id="9800627at2"/>
<evidence type="ECO:0000256" key="10">
    <source>
        <dbReference type="ARBA" id="ARBA00022989"/>
    </source>
</evidence>
<dbReference type="Proteomes" id="UP000029922">
    <property type="component" value="Unassembled WGS sequence"/>
</dbReference>
<evidence type="ECO:0000256" key="3">
    <source>
        <dbReference type="ARBA" id="ARBA00007931"/>
    </source>
</evidence>
<evidence type="ECO:0000313" key="18">
    <source>
        <dbReference type="Proteomes" id="UP000255139"/>
    </source>
</evidence>
<dbReference type="PANTHER" id="PTHR35864:SF1">
    <property type="entry name" value="ZINC METALLOPROTEASE YWHC-RELATED"/>
    <property type="match status" value="1"/>
</dbReference>
<keyword evidence="9" id="KW-0862">Zinc</keyword>
<organism evidence="15 18">
    <name type="scientific">Helicobacter muridarum</name>
    <dbReference type="NCBI Taxonomy" id="216"/>
    <lineage>
        <taxon>Bacteria</taxon>
        <taxon>Pseudomonadati</taxon>
        <taxon>Campylobacterota</taxon>
        <taxon>Epsilonproteobacteria</taxon>
        <taxon>Campylobacterales</taxon>
        <taxon>Helicobacteraceae</taxon>
        <taxon>Helicobacter</taxon>
    </lineage>
</organism>
<evidence type="ECO:0000256" key="9">
    <source>
        <dbReference type="ARBA" id="ARBA00022833"/>
    </source>
</evidence>
<dbReference type="InterPro" id="IPR052348">
    <property type="entry name" value="Metallopeptidase_M50B"/>
</dbReference>
<feature type="domain" description="Peptidase M50" evidence="14">
    <location>
        <begin position="133"/>
        <end position="197"/>
    </location>
</feature>
<dbReference type="InterPro" id="IPR008915">
    <property type="entry name" value="Peptidase_M50"/>
</dbReference>
<evidence type="ECO:0000256" key="1">
    <source>
        <dbReference type="ARBA" id="ARBA00001947"/>
    </source>
</evidence>
<evidence type="ECO:0000256" key="12">
    <source>
        <dbReference type="ARBA" id="ARBA00023136"/>
    </source>
</evidence>
<comment type="subcellular location">
    <subcellularLocation>
        <location evidence="2">Cell membrane</location>
        <topology evidence="2">Multi-pass membrane protein</topology>
    </subcellularLocation>
</comment>
<reference evidence="16 17" key="1">
    <citation type="journal article" date="2014" name="Genome Announc.">
        <title>Draft genome sequences of eight enterohepatic helicobacter species isolated from both laboratory and wild rodents.</title>
        <authorList>
            <person name="Sheh A."/>
            <person name="Shen Z."/>
            <person name="Fox J.G."/>
        </authorList>
    </citation>
    <scope>NUCLEOTIDE SEQUENCE [LARGE SCALE GENOMIC DNA]</scope>
    <source>
        <strain evidence="16 17">ST1</strain>
    </source>
</reference>
<evidence type="ECO:0000256" key="7">
    <source>
        <dbReference type="ARBA" id="ARBA00022723"/>
    </source>
</evidence>
<dbReference type="STRING" id="216.LS73_01495"/>
<evidence type="ECO:0000256" key="13">
    <source>
        <dbReference type="SAM" id="Phobius"/>
    </source>
</evidence>
<keyword evidence="7" id="KW-0479">Metal-binding</keyword>
<proteinExistence type="inferred from homology"/>
<dbReference type="GO" id="GO:0008237">
    <property type="term" value="F:metallopeptidase activity"/>
    <property type="evidence" value="ECO:0007669"/>
    <property type="project" value="UniProtKB-KW"/>
</dbReference>
<reference evidence="15 18" key="2">
    <citation type="submission" date="2018-06" db="EMBL/GenBank/DDBJ databases">
        <authorList>
            <consortium name="Pathogen Informatics"/>
            <person name="Doyle S."/>
        </authorList>
    </citation>
    <scope>NUCLEOTIDE SEQUENCE [LARGE SCALE GENOMIC DNA]</scope>
    <source>
        <strain evidence="15 18">NCTC12714</strain>
    </source>
</reference>
<dbReference type="Proteomes" id="UP000255139">
    <property type="component" value="Unassembled WGS sequence"/>
</dbReference>
<comment type="cofactor">
    <cofactor evidence="1">
        <name>Zn(2+)</name>
        <dbReference type="ChEBI" id="CHEBI:29105"/>
    </cofactor>
</comment>
<dbReference type="RefSeq" id="WP_034556901.1">
    <property type="nucleotide sequence ID" value="NZ_FZML01000019.1"/>
</dbReference>
<keyword evidence="6 13" id="KW-0812">Transmembrane</keyword>
<evidence type="ECO:0000259" key="14">
    <source>
        <dbReference type="Pfam" id="PF02163"/>
    </source>
</evidence>
<dbReference type="PANTHER" id="PTHR35864">
    <property type="entry name" value="ZINC METALLOPROTEASE MJ0611-RELATED"/>
    <property type="match status" value="1"/>
</dbReference>
<evidence type="ECO:0000256" key="8">
    <source>
        <dbReference type="ARBA" id="ARBA00022801"/>
    </source>
</evidence>